<dbReference type="Proteomes" id="UP000314986">
    <property type="component" value="Unassembled WGS sequence"/>
</dbReference>
<dbReference type="PANTHER" id="PTHR19367:SF18">
    <property type="entry name" value="T CELL RECEPTOR ALPHA VARIABLE 16"/>
    <property type="match status" value="1"/>
</dbReference>
<reference evidence="6" key="1">
    <citation type="journal article" date="2006" name="Science">
        <title>Ancient noncoding elements conserved in the human genome.</title>
        <authorList>
            <person name="Venkatesh B."/>
            <person name="Kirkness E.F."/>
            <person name="Loh Y.H."/>
            <person name="Halpern A.L."/>
            <person name="Lee A.P."/>
            <person name="Johnson J."/>
            <person name="Dandona N."/>
            <person name="Viswanathan L.D."/>
            <person name="Tay A."/>
            <person name="Venter J.C."/>
            <person name="Strausberg R.L."/>
            <person name="Brenner S."/>
        </authorList>
    </citation>
    <scope>NUCLEOTIDE SEQUENCE [LARGE SCALE GENOMIC DNA]</scope>
</reference>
<dbReference type="SUPFAM" id="SSF48726">
    <property type="entry name" value="Immunoglobulin"/>
    <property type="match status" value="1"/>
</dbReference>
<name>A0A4W3I936_CALMI</name>
<evidence type="ECO:0000313" key="5">
    <source>
        <dbReference type="Ensembl" id="ENSCMIP00000025272.1"/>
    </source>
</evidence>
<keyword evidence="3" id="KW-0393">Immunoglobulin domain</keyword>
<evidence type="ECO:0000313" key="6">
    <source>
        <dbReference type="Proteomes" id="UP000314986"/>
    </source>
</evidence>
<dbReference type="Gene3D" id="2.60.40.10">
    <property type="entry name" value="Immunoglobulins"/>
    <property type="match status" value="1"/>
</dbReference>
<dbReference type="GeneTree" id="ENSGT00970000196773"/>
<reference evidence="5" key="4">
    <citation type="submission" date="2025-08" db="UniProtKB">
        <authorList>
            <consortium name="Ensembl"/>
        </authorList>
    </citation>
    <scope>IDENTIFICATION</scope>
</reference>
<keyword evidence="2" id="KW-1064">Adaptive immunity</keyword>
<dbReference type="GO" id="GO:0002250">
    <property type="term" value="P:adaptive immune response"/>
    <property type="evidence" value="ECO:0007669"/>
    <property type="project" value="UniProtKB-KW"/>
</dbReference>
<reference evidence="5" key="5">
    <citation type="submission" date="2025-09" db="UniProtKB">
        <authorList>
            <consortium name="Ensembl"/>
        </authorList>
    </citation>
    <scope>IDENTIFICATION</scope>
</reference>
<evidence type="ECO:0000256" key="4">
    <source>
        <dbReference type="SAM" id="MobiDB-lite"/>
    </source>
</evidence>
<feature type="region of interest" description="Disordered" evidence="4">
    <location>
        <begin position="65"/>
        <end position="88"/>
    </location>
</feature>
<dbReference type="OMA" id="IVRRNSW"/>
<dbReference type="InterPro" id="IPR013783">
    <property type="entry name" value="Ig-like_fold"/>
</dbReference>
<sequence>MLCSAICDGDSVSQKTSSMFNKEGDTVTFDSFYSTASSDYYLFWYRHSPDKQPEFIVRRNSWSESQQTGTGFGNRFSAQLHKSNSYTS</sequence>
<evidence type="ECO:0008006" key="7">
    <source>
        <dbReference type="Google" id="ProtNLM"/>
    </source>
</evidence>
<accession>A0A4W3I936</accession>
<organism evidence="5 6">
    <name type="scientific">Callorhinchus milii</name>
    <name type="common">Ghost shark</name>
    <dbReference type="NCBI Taxonomy" id="7868"/>
    <lineage>
        <taxon>Eukaryota</taxon>
        <taxon>Metazoa</taxon>
        <taxon>Chordata</taxon>
        <taxon>Craniata</taxon>
        <taxon>Vertebrata</taxon>
        <taxon>Chondrichthyes</taxon>
        <taxon>Holocephali</taxon>
        <taxon>Chimaeriformes</taxon>
        <taxon>Callorhinchidae</taxon>
        <taxon>Callorhinchus</taxon>
    </lineage>
</organism>
<keyword evidence="2" id="KW-0391">Immunity</keyword>
<evidence type="ECO:0000256" key="2">
    <source>
        <dbReference type="ARBA" id="ARBA00023130"/>
    </source>
</evidence>
<reference evidence="6" key="3">
    <citation type="journal article" date="2014" name="Nature">
        <title>Elephant shark genome provides unique insights into gnathostome evolution.</title>
        <authorList>
            <consortium name="International Elephant Shark Genome Sequencing Consortium"/>
            <person name="Venkatesh B."/>
            <person name="Lee A.P."/>
            <person name="Ravi V."/>
            <person name="Maurya A.K."/>
            <person name="Lian M.M."/>
            <person name="Swann J.B."/>
            <person name="Ohta Y."/>
            <person name="Flajnik M.F."/>
            <person name="Sutoh Y."/>
            <person name="Kasahara M."/>
            <person name="Hoon S."/>
            <person name="Gangu V."/>
            <person name="Roy S.W."/>
            <person name="Irimia M."/>
            <person name="Korzh V."/>
            <person name="Kondrychyn I."/>
            <person name="Lim Z.W."/>
            <person name="Tay B.H."/>
            <person name="Tohari S."/>
            <person name="Kong K.W."/>
            <person name="Ho S."/>
            <person name="Lorente-Galdos B."/>
            <person name="Quilez J."/>
            <person name="Marques-Bonet T."/>
            <person name="Raney B.J."/>
            <person name="Ingham P.W."/>
            <person name="Tay A."/>
            <person name="Hillier L.W."/>
            <person name="Minx P."/>
            <person name="Boehm T."/>
            <person name="Wilson R.K."/>
            <person name="Brenner S."/>
            <person name="Warren W.C."/>
        </authorList>
    </citation>
    <scope>NUCLEOTIDE SEQUENCE [LARGE SCALE GENOMIC DNA]</scope>
</reference>
<proteinExistence type="predicted"/>
<protein>
    <recommendedName>
        <fullName evidence="7">Immunoglobulin V-set domain-containing protein</fullName>
    </recommendedName>
</protein>
<evidence type="ECO:0000256" key="3">
    <source>
        <dbReference type="ARBA" id="ARBA00023319"/>
    </source>
</evidence>
<keyword evidence="1" id="KW-0732">Signal</keyword>
<evidence type="ECO:0000256" key="1">
    <source>
        <dbReference type="ARBA" id="ARBA00022729"/>
    </source>
</evidence>
<dbReference type="PANTHER" id="PTHR19367">
    <property type="entry name" value="T-CELL RECEPTOR ALPHA CHAIN V REGION"/>
    <property type="match status" value="1"/>
</dbReference>
<dbReference type="Ensembl" id="ENSCMIT00000025685.1">
    <property type="protein sequence ID" value="ENSCMIP00000025272.1"/>
    <property type="gene ID" value="ENSCMIG00000011121.1"/>
</dbReference>
<feature type="compositionally biased region" description="Polar residues" evidence="4">
    <location>
        <begin position="76"/>
        <end position="88"/>
    </location>
</feature>
<dbReference type="InterPro" id="IPR051287">
    <property type="entry name" value="TCR_variable_region"/>
</dbReference>
<dbReference type="InterPro" id="IPR036179">
    <property type="entry name" value="Ig-like_dom_sf"/>
</dbReference>
<dbReference type="AlphaFoldDB" id="A0A4W3I936"/>
<dbReference type="InParanoid" id="A0A4W3I936"/>
<keyword evidence="6" id="KW-1185">Reference proteome</keyword>
<reference evidence="6" key="2">
    <citation type="journal article" date="2007" name="PLoS Biol.">
        <title>Survey sequencing and comparative analysis of the elephant shark (Callorhinchus milii) genome.</title>
        <authorList>
            <person name="Venkatesh B."/>
            <person name="Kirkness E.F."/>
            <person name="Loh Y.H."/>
            <person name="Halpern A.L."/>
            <person name="Lee A.P."/>
            <person name="Johnson J."/>
            <person name="Dandona N."/>
            <person name="Viswanathan L.D."/>
            <person name="Tay A."/>
            <person name="Venter J.C."/>
            <person name="Strausberg R.L."/>
            <person name="Brenner S."/>
        </authorList>
    </citation>
    <scope>NUCLEOTIDE SEQUENCE [LARGE SCALE GENOMIC DNA]</scope>
</reference>